<evidence type="ECO:0000256" key="3">
    <source>
        <dbReference type="ARBA" id="ARBA00023125"/>
    </source>
</evidence>
<dbReference type="Gene3D" id="3.90.220.20">
    <property type="entry name" value="DNA methylase specificity domains"/>
    <property type="match status" value="2"/>
</dbReference>
<evidence type="ECO:0000259" key="4">
    <source>
        <dbReference type="Pfam" id="PF01420"/>
    </source>
</evidence>
<dbReference type="GO" id="GO:0004519">
    <property type="term" value="F:endonuclease activity"/>
    <property type="evidence" value="ECO:0007669"/>
    <property type="project" value="UniProtKB-KW"/>
</dbReference>
<dbReference type="CDD" id="cd17249">
    <property type="entry name" value="RMtype1_S_EcoR124I-TRD2-CR2_like"/>
    <property type="match status" value="1"/>
</dbReference>
<comment type="similarity">
    <text evidence="1">Belongs to the type-I restriction system S methylase family.</text>
</comment>
<keyword evidence="6" id="KW-1185">Reference proteome</keyword>
<accession>A0A8J6XVP3</accession>
<dbReference type="PANTHER" id="PTHR30408">
    <property type="entry name" value="TYPE-1 RESTRICTION ENZYME ECOKI SPECIFICITY PROTEIN"/>
    <property type="match status" value="1"/>
</dbReference>
<keyword evidence="5" id="KW-0255">Endonuclease</keyword>
<dbReference type="GO" id="GO:0003677">
    <property type="term" value="F:DNA binding"/>
    <property type="evidence" value="ECO:0007669"/>
    <property type="project" value="UniProtKB-KW"/>
</dbReference>
<keyword evidence="3" id="KW-0238">DNA-binding</keyword>
<dbReference type="Proteomes" id="UP000629098">
    <property type="component" value="Unassembled WGS sequence"/>
</dbReference>
<keyword evidence="5" id="KW-0540">Nuclease</keyword>
<evidence type="ECO:0000256" key="1">
    <source>
        <dbReference type="ARBA" id="ARBA00010923"/>
    </source>
</evidence>
<feature type="domain" description="Type I restriction modification DNA specificity" evidence="4">
    <location>
        <begin position="241"/>
        <end position="370"/>
    </location>
</feature>
<dbReference type="PANTHER" id="PTHR30408:SF12">
    <property type="entry name" value="TYPE I RESTRICTION ENZYME MJAVIII SPECIFICITY SUBUNIT"/>
    <property type="match status" value="1"/>
</dbReference>
<reference evidence="5" key="1">
    <citation type="submission" date="2020-09" db="EMBL/GenBank/DDBJ databases">
        <title>Iningainema tapete sp. nov. (Scytonemataceae, Cyanobacteria) from greenhouses in central Florida (USA) produces two types of nodularin with biosynthetic potential for microcystin-LR and anabaenopeptins.</title>
        <authorList>
            <person name="Berthold D.E."/>
            <person name="Lefler F.W."/>
            <person name="Huang I.-S."/>
            <person name="Abdulla H."/>
            <person name="Zimba P.V."/>
            <person name="Laughinghouse H.D. IV."/>
        </authorList>
    </citation>
    <scope>NUCLEOTIDE SEQUENCE</scope>
    <source>
        <strain evidence="5">BLCCT55</strain>
    </source>
</reference>
<protein>
    <submittedName>
        <fullName evidence="5">Restriction endonuclease subunit S</fullName>
    </submittedName>
</protein>
<evidence type="ECO:0000313" key="6">
    <source>
        <dbReference type="Proteomes" id="UP000629098"/>
    </source>
</evidence>
<evidence type="ECO:0000256" key="2">
    <source>
        <dbReference type="ARBA" id="ARBA00022747"/>
    </source>
</evidence>
<keyword evidence="2" id="KW-0680">Restriction system</keyword>
<proteinExistence type="inferred from homology"/>
<dbReference type="SUPFAM" id="SSF116734">
    <property type="entry name" value="DNA methylase specificity domain"/>
    <property type="match status" value="2"/>
</dbReference>
<sequence>MIAEARLNFIVKPKPWKLPNQWEWVPLEEICDIVIGGTPSRNNHKYWGFGHTWVSISDLNGEIIMSSKEQITDLGVASSNVKLIDPGTVLISFKLTIGKLGIAGKQIYTNEAIAALPIKIGWQTKFYRDFLFYALKVVPLSKEVDLSVKGKTLNKKKIAKILLPIPYLKEPTLSINIQRRIVARIEALLAEVRESRGLINKMRQDAERLMGTALSEVIEKLDEQYPNSPTISQLISSKKIHIEGGGTPSRSNENYWNGLIPWISPKDMKRWYIKDAQEHISHSALQETAVKLIPEGSVLIVVRGMILAHTMPVGINQNEVTINQDMKALVPSNNLLPDYLGYILRTRSPLILQQVETAAHGTKRLKTDTLVVPTNECRWYDFRHFEGY</sequence>
<gene>
    <name evidence="5" type="ORF">ICL16_34750</name>
</gene>
<dbReference type="GO" id="GO:0009307">
    <property type="term" value="P:DNA restriction-modification system"/>
    <property type="evidence" value="ECO:0007669"/>
    <property type="project" value="UniProtKB-KW"/>
</dbReference>
<dbReference type="InterPro" id="IPR000055">
    <property type="entry name" value="Restrct_endonuc_typeI_TRD"/>
</dbReference>
<dbReference type="InterPro" id="IPR044946">
    <property type="entry name" value="Restrct_endonuc_typeI_TRD_sf"/>
</dbReference>
<comment type="caution">
    <text evidence="5">The sequence shown here is derived from an EMBL/GenBank/DDBJ whole genome shotgun (WGS) entry which is preliminary data.</text>
</comment>
<keyword evidence="5" id="KW-0378">Hydrolase</keyword>
<dbReference type="Pfam" id="PF01420">
    <property type="entry name" value="Methylase_S"/>
    <property type="match status" value="2"/>
</dbReference>
<name>A0A8J6XVP3_9CYAN</name>
<dbReference type="EMBL" id="JACXAE010000105">
    <property type="protein sequence ID" value="MBD2777067.1"/>
    <property type="molecule type" value="Genomic_DNA"/>
</dbReference>
<feature type="domain" description="Type I restriction modification DNA specificity" evidence="4">
    <location>
        <begin position="19"/>
        <end position="191"/>
    </location>
</feature>
<evidence type="ECO:0000313" key="5">
    <source>
        <dbReference type="EMBL" id="MBD2777067.1"/>
    </source>
</evidence>
<dbReference type="RefSeq" id="WP_190836140.1">
    <property type="nucleotide sequence ID" value="NZ_CAWPPI010000105.1"/>
</dbReference>
<dbReference type="AlphaFoldDB" id="A0A8J6XVP3"/>
<dbReference type="InterPro" id="IPR052021">
    <property type="entry name" value="Type-I_RS_S_subunit"/>
</dbReference>
<organism evidence="5 6">
    <name type="scientific">Iningainema tapete BLCC-T55</name>
    <dbReference type="NCBI Taxonomy" id="2748662"/>
    <lineage>
        <taxon>Bacteria</taxon>
        <taxon>Bacillati</taxon>
        <taxon>Cyanobacteriota</taxon>
        <taxon>Cyanophyceae</taxon>
        <taxon>Nostocales</taxon>
        <taxon>Scytonemataceae</taxon>
        <taxon>Iningainema tapete</taxon>
    </lineage>
</organism>
<dbReference type="CDD" id="cd17244">
    <property type="entry name" value="RMtype1_S_Apa101655I-TRD2-CR2_like"/>
    <property type="match status" value="1"/>
</dbReference>